<comment type="caution">
    <text evidence="2">The sequence shown here is derived from an EMBL/GenBank/DDBJ whole genome shotgun (WGS) entry which is preliminary data.</text>
</comment>
<evidence type="ECO:0000259" key="1">
    <source>
        <dbReference type="Pfam" id="PF01425"/>
    </source>
</evidence>
<reference evidence="2" key="1">
    <citation type="journal article" date="2020" name="Stud. Mycol.">
        <title>101 Dothideomycetes genomes: a test case for predicting lifestyles and emergence of pathogens.</title>
        <authorList>
            <person name="Haridas S."/>
            <person name="Albert R."/>
            <person name="Binder M."/>
            <person name="Bloem J."/>
            <person name="Labutti K."/>
            <person name="Salamov A."/>
            <person name="Andreopoulos B."/>
            <person name="Baker S."/>
            <person name="Barry K."/>
            <person name="Bills G."/>
            <person name="Bluhm B."/>
            <person name="Cannon C."/>
            <person name="Castanera R."/>
            <person name="Culley D."/>
            <person name="Daum C."/>
            <person name="Ezra D."/>
            <person name="Gonzalez J."/>
            <person name="Henrissat B."/>
            <person name="Kuo A."/>
            <person name="Liang C."/>
            <person name="Lipzen A."/>
            <person name="Lutzoni F."/>
            <person name="Magnuson J."/>
            <person name="Mondo S."/>
            <person name="Nolan M."/>
            <person name="Ohm R."/>
            <person name="Pangilinan J."/>
            <person name="Park H.-J."/>
            <person name="Ramirez L."/>
            <person name="Alfaro M."/>
            <person name="Sun H."/>
            <person name="Tritt A."/>
            <person name="Yoshinaga Y."/>
            <person name="Zwiers L.-H."/>
            <person name="Turgeon B."/>
            <person name="Goodwin S."/>
            <person name="Spatafora J."/>
            <person name="Crous P."/>
            <person name="Grigoriev I."/>
        </authorList>
    </citation>
    <scope>NUCLEOTIDE SEQUENCE</scope>
    <source>
        <strain evidence="2">CBS 101060</strain>
    </source>
</reference>
<evidence type="ECO:0000313" key="3">
    <source>
        <dbReference type="Proteomes" id="UP000799429"/>
    </source>
</evidence>
<accession>A0A9P4S7C1</accession>
<dbReference type="Proteomes" id="UP000799429">
    <property type="component" value="Unassembled WGS sequence"/>
</dbReference>
<name>A0A9P4S7C1_9PEZI</name>
<dbReference type="InterPro" id="IPR036928">
    <property type="entry name" value="AS_sf"/>
</dbReference>
<dbReference type="OrthoDB" id="566138at2759"/>
<dbReference type="Gene3D" id="3.90.1300.10">
    <property type="entry name" value="Amidase signature (AS) domain"/>
    <property type="match status" value="1"/>
</dbReference>
<protein>
    <submittedName>
        <fullName evidence="2">Amidase signature enzyme</fullName>
    </submittedName>
</protein>
<feature type="domain" description="Amidase" evidence="1">
    <location>
        <begin position="129"/>
        <end position="219"/>
    </location>
</feature>
<dbReference type="PANTHER" id="PTHR42678">
    <property type="entry name" value="AMIDASE"/>
    <property type="match status" value="1"/>
</dbReference>
<gene>
    <name evidence="2" type="ORF">M501DRAFT_1006807</name>
</gene>
<keyword evidence="3" id="KW-1185">Reference proteome</keyword>
<organism evidence="2 3">
    <name type="scientific">Patellaria atrata CBS 101060</name>
    <dbReference type="NCBI Taxonomy" id="1346257"/>
    <lineage>
        <taxon>Eukaryota</taxon>
        <taxon>Fungi</taxon>
        <taxon>Dikarya</taxon>
        <taxon>Ascomycota</taxon>
        <taxon>Pezizomycotina</taxon>
        <taxon>Dothideomycetes</taxon>
        <taxon>Dothideomycetes incertae sedis</taxon>
        <taxon>Patellariales</taxon>
        <taxon>Patellariaceae</taxon>
        <taxon>Patellaria</taxon>
    </lineage>
</organism>
<evidence type="ECO:0000313" key="2">
    <source>
        <dbReference type="EMBL" id="KAF2837325.1"/>
    </source>
</evidence>
<dbReference type="AlphaFoldDB" id="A0A9P4S7C1"/>
<dbReference type="PANTHER" id="PTHR42678:SF34">
    <property type="entry name" value="OS04G0183300 PROTEIN"/>
    <property type="match status" value="1"/>
</dbReference>
<sequence length="415" mass="44945">MTVSKNDPFDVLTATPSSLQALLATGRLTSMEIIEGYLQQISEHNSSGAKLRTMIPAAPSNEEHAKGEVRRPLHGIPIIVKAAFNTSYNLGILTTVGAYALIDSRPVDNAALIKRVSQCLMYSTRRLLAPGGSSTGSTVGVAAGFSPISLGIETSGSLTTSASRAALYALKLTPGSVNMDRVWQVAASFDTAGGMAKSVADIACLSNILLQHAHPERSLLVDAMQEDWKGISVGFVDVELSRLPPEARDLVPGYNEQTVRLPFKLACTRVAHPVYITPPENCLAEGGTNVDDLMDDIMRTQARDESSFFCLDGLENAKIKSLQDIIDFNSANEVKEFHPIIEEDGVDVIVAPCDSFFAGVGVAGRYPLASIPFRYVKSSGRPYGLHVIARANEENKIIKFISVWERPYHHVKFLI</sequence>
<dbReference type="Pfam" id="PF01425">
    <property type="entry name" value="Amidase"/>
    <property type="match status" value="1"/>
</dbReference>
<dbReference type="SUPFAM" id="SSF75304">
    <property type="entry name" value="Amidase signature (AS) enzymes"/>
    <property type="match status" value="1"/>
</dbReference>
<proteinExistence type="predicted"/>
<dbReference type="InterPro" id="IPR023631">
    <property type="entry name" value="Amidase_dom"/>
</dbReference>
<dbReference type="EMBL" id="MU006100">
    <property type="protein sequence ID" value="KAF2837325.1"/>
    <property type="molecule type" value="Genomic_DNA"/>
</dbReference>